<dbReference type="AlphaFoldDB" id="A0A151IPP2"/>
<dbReference type="InterPro" id="IPR032337">
    <property type="entry name" value="RPRD1A/B_C"/>
</dbReference>
<evidence type="ECO:0000256" key="1">
    <source>
        <dbReference type="ARBA" id="ARBA00004123"/>
    </source>
</evidence>
<dbReference type="GO" id="GO:0031124">
    <property type="term" value="P:mRNA 3'-end processing"/>
    <property type="evidence" value="ECO:0007669"/>
    <property type="project" value="TreeGrafter"/>
</dbReference>
<keyword evidence="7" id="KW-1185">Reference proteome</keyword>
<feature type="compositionally biased region" description="Low complexity" evidence="4">
    <location>
        <begin position="399"/>
        <end position="413"/>
    </location>
</feature>
<evidence type="ECO:0000313" key="6">
    <source>
        <dbReference type="EMBL" id="KYN07969.1"/>
    </source>
</evidence>
<dbReference type="InterPro" id="IPR040467">
    <property type="entry name" value="CCDC66_dom"/>
</dbReference>
<comment type="similarity">
    <text evidence="3">Belongs to the UPF0400 (RTT103) family.</text>
</comment>
<feature type="compositionally biased region" description="Low complexity" evidence="4">
    <location>
        <begin position="453"/>
        <end position="469"/>
    </location>
</feature>
<feature type="region of interest" description="Disordered" evidence="4">
    <location>
        <begin position="389"/>
        <end position="440"/>
    </location>
</feature>
<dbReference type="SMART" id="SM00582">
    <property type="entry name" value="RPR"/>
    <property type="match status" value="1"/>
</dbReference>
<dbReference type="InterPro" id="IPR006569">
    <property type="entry name" value="CID_dom"/>
</dbReference>
<feature type="region of interest" description="Disordered" evidence="4">
    <location>
        <begin position="315"/>
        <end position="377"/>
    </location>
</feature>
<feature type="compositionally biased region" description="Basic and acidic residues" evidence="4">
    <location>
        <begin position="579"/>
        <end position="593"/>
    </location>
</feature>
<dbReference type="Gene3D" id="1.25.40.90">
    <property type="match status" value="1"/>
</dbReference>
<feature type="compositionally biased region" description="Polar residues" evidence="4">
    <location>
        <begin position="598"/>
        <end position="612"/>
    </location>
</feature>
<feature type="region of interest" description="Disordered" evidence="4">
    <location>
        <begin position="507"/>
        <end position="562"/>
    </location>
</feature>
<dbReference type="CDD" id="cd17002">
    <property type="entry name" value="CID_RPRD1"/>
    <property type="match status" value="1"/>
</dbReference>
<dbReference type="PROSITE" id="PS51391">
    <property type="entry name" value="CID"/>
    <property type="match status" value="1"/>
</dbReference>
<feature type="region of interest" description="Disordered" evidence="4">
    <location>
        <begin position="796"/>
        <end position="821"/>
    </location>
</feature>
<feature type="region of interest" description="Disordered" evidence="4">
    <location>
        <begin position="579"/>
        <end position="614"/>
    </location>
</feature>
<dbReference type="GO" id="GO:0000993">
    <property type="term" value="F:RNA polymerase II complex binding"/>
    <property type="evidence" value="ECO:0007669"/>
    <property type="project" value="TreeGrafter"/>
</dbReference>
<accession>A0A151IPP2</accession>
<feature type="compositionally biased region" description="Basic and acidic residues" evidence="4">
    <location>
        <begin position="324"/>
        <end position="355"/>
    </location>
</feature>
<dbReference type="Gene3D" id="6.10.250.2560">
    <property type="match status" value="1"/>
</dbReference>
<dbReference type="Pfam" id="PF04818">
    <property type="entry name" value="CID"/>
    <property type="match status" value="1"/>
</dbReference>
<evidence type="ECO:0000256" key="4">
    <source>
        <dbReference type="SAM" id="MobiDB-lite"/>
    </source>
</evidence>
<feature type="region of interest" description="Disordered" evidence="4">
    <location>
        <begin position="841"/>
        <end position="942"/>
    </location>
</feature>
<feature type="domain" description="CID" evidence="5">
    <location>
        <begin position="1"/>
        <end position="132"/>
    </location>
</feature>
<evidence type="ECO:0000256" key="2">
    <source>
        <dbReference type="ARBA" id="ARBA00023242"/>
    </source>
</evidence>
<dbReference type="Proteomes" id="UP000078542">
    <property type="component" value="Unassembled WGS sequence"/>
</dbReference>
<dbReference type="STRING" id="456900.A0A151IPP2"/>
<evidence type="ECO:0000313" key="7">
    <source>
        <dbReference type="Proteomes" id="UP000078542"/>
    </source>
</evidence>
<dbReference type="GO" id="GO:0001111">
    <property type="term" value="P:RNA polymerase II promoter clearance"/>
    <property type="evidence" value="ECO:0007669"/>
    <property type="project" value="UniProtKB-ARBA"/>
</dbReference>
<protein>
    <submittedName>
        <fullName evidence="6">Regulation of nuclear pre-mRNA domain-containing protein 1B</fullName>
    </submittedName>
</protein>
<dbReference type="GO" id="GO:0042802">
    <property type="term" value="F:identical protein binding"/>
    <property type="evidence" value="ECO:0007669"/>
    <property type="project" value="UniProtKB-ARBA"/>
</dbReference>
<dbReference type="EMBL" id="KQ976836">
    <property type="protein sequence ID" value="KYN07969.1"/>
    <property type="molecule type" value="Genomic_DNA"/>
</dbReference>
<feature type="compositionally biased region" description="Basic and acidic residues" evidence="4">
    <location>
        <begin position="632"/>
        <end position="673"/>
    </location>
</feature>
<feature type="compositionally biased region" description="Basic and acidic residues" evidence="4">
    <location>
        <begin position="508"/>
        <end position="560"/>
    </location>
</feature>
<feature type="region of interest" description="Disordered" evidence="4">
    <location>
        <begin position="453"/>
        <end position="474"/>
    </location>
</feature>
<evidence type="ECO:0000256" key="3">
    <source>
        <dbReference type="ARBA" id="ARBA00034310"/>
    </source>
</evidence>
<dbReference type="GO" id="GO:0097550">
    <property type="term" value="C:transcription preinitiation complex"/>
    <property type="evidence" value="ECO:0007669"/>
    <property type="project" value="UniProtKB-ARBA"/>
</dbReference>
<gene>
    <name evidence="6" type="ORF">ALC62_01051</name>
</gene>
<dbReference type="PANTHER" id="PTHR12460">
    <property type="entry name" value="CYCLIN-DEPENDENT KINASE INHIBITOR-RELATED PROTEIN"/>
    <property type="match status" value="1"/>
</dbReference>
<keyword evidence="2" id="KW-0539">Nucleus</keyword>
<dbReference type="Pfam" id="PF16566">
    <property type="entry name" value="CREPT"/>
    <property type="match status" value="1"/>
</dbReference>
<dbReference type="PANTHER" id="PTHR12460:SF0">
    <property type="entry name" value="CID DOMAIN-CONTAINING PROTEIN-RELATED"/>
    <property type="match status" value="1"/>
</dbReference>
<dbReference type="Pfam" id="PF15236">
    <property type="entry name" value="CCDC66"/>
    <property type="match status" value="1"/>
</dbReference>
<dbReference type="SUPFAM" id="SSF48464">
    <property type="entry name" value="ENTH/VHS domain"/>
    <property type="match status" value="1"/>
</dbReference>
<dbReference type="GO" id="GO:0005654">
    <property type="term" value="C:nucleoplasm"/>
    <property type="evidence" value="ECO:0007669"/>
    <property type="project" value="UniProtKB-ARBA"/>
</dbReference>
<feature type="compositionally biased region" description="Basic residues" evidence="4">
    <location>
        <begin position="933"/>
        <end position="942"/>
    </location>
</feature>
<evidence type="ECO:0000259" key="5">
    <source>
        <dbReference type="PROSITE" id="PS51391"/>
    </source>
</evidence>
<dbReference type="FunFam" id="1.25.40.90:FF:000007">
    <property type="entry name" value="Regulation of nuclear pre-mRNA domain-containing protein 1B"/>
    <property type="match status" value="1"/>
</dbReference>
<proteinExistence type="inferred from homology"/>
<feature type="compositionally biased region" description="Basic and acidic residues" evidence="4">
    <location>
        <begin position="909"/>
        <end position="927"/>
    </location>
</feature>
<reference evidence="6 7" key="1">
    <citation type="submission" date="2016-03" db="EMBL/GenBank/DDBJ databases">
        <title>Cyphomyrmex costatus WGS genome.</title>
        <authorList>
            <person name="Nygaard S."/>
            <person name="Hu H."/>
            <person name="Boomsma J."/>
            <person name="Zhang G."/>
        </authorList>
    </citation>
    <scope>NUCLEOTIDE SEQUENCE [LARGE SCALE GENOMIC DNA]</scope>
    <source>
        <strain evidence="6">MS0001</strain>
        <tissue evidence="6">Whole body</tissue>
    </source>
</reference>
<sequence>MTGFTESALVKRLMDLNPSQQSIQTLSLWLIHHRKHHPTIVKIWYKEMCKVKGNRKLTFMYLANDVIQNSKKKGPEFGKEFETVLPKAFEHMKGFDEKTRERLNRLLQIWEERGVYDKAQITEFKTAFAESEKDSAPPPKKKAKIEVEKIKKEKDRKKSETEIEVDGTKELHVTLSPRTPGGDPPETEELIKALMDLENTASSDAGVRERIASLPPEVSEVSLLANLADRTAADQLSAAVNEAATLLADYNGRLQAEMEDRRRLLSMLRDYTLAQKQLLQQAQSTLEPKLVVNILYKTIVFFFLCEQQRDFSVEGSRYQSQRSQKLEHRCHRSNEHRENQKEARHYGSPEEREGETSGYASDSVDVPQAEQRALPDKAATRMEMTEKTWQNPYCITPESSLPPSRRLSPGRLGELNRPRWGSVWGQDARGDPPPPSWLSRLGQSSQVLVINHDSASSPDSSTTGSTGSDINKVSYLRGQNIPMNAEILQEREMKRQKALELQNAIKQQLEEKDKQRKEEKERRMREEMLEEERIRRERERDQARFEEEQRIIREKEEAKLRKAQAMREVLEAAERLAKEDRKNRRKREEHTNEDTDIVPQSSNESNMVANTSDKLEENNCLQAQKQSANLIDHPEEKSSPKNAKETDNYRESENDKNPKEMCSRKSYADKSEEATLDLNPRSLQMPVSKDVAIVLSGRLEDPEILSRANLQLVNLMMTPSPRRFTESTADYFSLGLNTIMRNNISPRNLQRRSSRDASSTVVENRLLTPSKYRTPAGRDFGTQTDVESDVQELQEKLQDQSVGDQGTMKDRKDTTNANRRNIENSLISLMIVKTLYREMSADPREENTQSSNMGPGEEIPVKTLPRAKSQPRTTLDSRPRWNANRPGTRYRTQSEKDPHYQRRLRLRRRQIESSDEGSRSPSPDRRKSNNGKSKSRNTIRRKAKLENYDADLSMDSLNSVVPLRIDKDGKITIENHAEKLRSRRDMSHTRKTDEDSSNIWCGQEILSKLSSLKSGLLMKQIEWDSERCLVSPTASEIF</sequence>
<comment type="subcellular location">
    <subcellularLocation>
        <location evidence="1">Nucleus</location>
    </subcellularLocation>
</comment>
<organism evidence="6 7">
    <name type="scientific">Cyphomyrmex costatus</name>
    <dbReference type="NCBI Taxonomy" id="456900"/>
    <lineage>
        <taxon>Eukaryota</taxon>
        <taxon>Metazoa</taxon>
        <taxon>Ecdysozoa</taxon>
        <taxon>Arthropoda</taxon>
        <taxon>Hexapoda</taxon>
        <taxon>Insecta</taxon>
        <taxon>Pterygota</taxon>
        <taxon>Neoptera</taxon>
        <taxon>Endopterygota</taxon>
        <taxon>Hymenoptera</taxon>
        <taxon>Apocrita</taxon>
        <taxon>Aculeata</taxon>
        <taxon>Formicoidea</taxon>
        <taxon>Formicidae</taxon>
        <taxon>Myrmicinae</taxon>
        <taxon>Cyphomyrmex</taxon>
    </lineage>
</organism>
<name>A0A151IPP2_9HYME</name>
<feature type="region of interest" description="Disordered" evidence="4">
    <location>
        <begin position="627"/>
        <end position="675"/>
    </location>
</feature>
<dbReference type="InterPro" id="IPR008942">
    <property type="entry name" value="ENTH_VHS"/>
</dbReference>